<dbReference type="PANTHER" id="PTHR31901">
    <property type="entry name" value="GH3 DOMAIN-CONTAINING PROTEIN"/>
    <property type="match status" value="1"/>
</dbReference>
<protein>
    <submittedName>
        <fullName evidence="3">GH3 auxin-responsive promoter</fullName>
    </submittedName>
</protein>
<keyword evidence="4" id="KW-1185">Reference proteome</keyword>
<dbReference type="InterPro" id="IPR004993">
    <property type="entry name" value="GH3"/>
</dbReference>
<evidence type="ECO:0000313" key="4">
    <source>
        <dbReference type="Proteomes" id="UP000249248"/>
    </source>
</evidence>
<dbReference type="Pfam" id="PF03321">
    <property type="entry name" value="GH3"/>
    <property type="match status" value="2"/>
</dbReference>
<dbReference type="InterPro" id="IPR055377">
    <property type="entry name" value="GH3_M"/>
</dbReference>
<dbReference type="RefSeq" id="WP_111064144.1">
    <property type="nucleotide sequence ID" value="NZ_JBHUCU010000037.1"/>
</dbReference>
<organism evidence="3 4">
    <name type="scientific">Putridiphycobacter roseus</name>
    <dbReference type="NCBI Taxonomy" id="2219161"/>
    <lineage>
        <taxon>Bacteria</taxon>
        <taxon>Pseudomonadati</taxon>
        <taxon>Bacteroidota</taxon>
        <taxon>Flavobacteriia</taxon>
        <taxon>Flavobacteriales</taxon>
        <taxon>Crocinitomicaceae</taxon>
        <taxon>Putridiphycobacter</taxon>
    </lineage>
</organism>
<dbReference type="OrthoDB" id="5678283at2"/>
<feature type="domain" description="GH3 middle" evidence="1">
    <location>
        <begin position="298"/>
        <end position="363"/>
    </location>
</feature>
<evidence type="ECO:0000313" key="3">
    <source>
        <dbReference type="EMBL" id="PZE16258.1"/>
    </source>
</evidence>
<dbReference type="Pfam" id="PF23571">
    <property type="entry name" value="GH3_M"/>
    <property type="match status" value="1"/>
</dbReference>
<proteinExistence type="predicted"/>
<name>A0A2W1NNS5_9FLAO</name>
<dbReference type="GO" id="GO:0005737">
    <property type="term" value="C:cytoplasm"/>
    <property type="evidence" value="ECO:0007669"/>
    <property type="project" value="TreeGrafter"/>
</dbReference>
<comment type="caution">
    <text evidence="3">The sequence shown here is derived from an EMBL/GenBank/DDBJ whole genome shotgun (WGS) entry which is preliminary data.</text>
</comment>
<reference evidence="3 4" key="1">
    <citation type="submission" date="2018-06" db="EMBL/GenBank/DDBJ databases">
        <title>The draft genome sequence of Crocinitomix sp. SM1701.</title>
        <authorList>
            <person name="Zhang X."/>
        </authorList>
    </citation>
    <scope>NUCLEOTIDE SEQUENCE [LARGE SCALE GENOMIC DNA]</scope>
    <source>
        <strain evidence="3 4">SM1701</strain>
    </source>
</reference>
<dbReference type="PANTHER" id="PTHR31901:SF9">
    <property type="entry name" value="GH3 DOMAIN-CONTAINING PROTEIN"/>
    <property type="match status" value="1"/>
</dbReference>
<sequence length="514" mass="58429">MAVIGSLIKSTSKYAAKVVEKPVVKGHEYQEKQLKKLLVKAKKTNFGKDFNFNQILKSDDIIKAFQAEVPVFDYNLMFQQYWHKTLSGVENVSWPGKIKNFALTSGTTGSASKKIPVSDKMISSIKKAGIKQFLSFSKIDVPAEFYACDILFLGGSTALTTINSHVEGDLSGIMTGKVPQWLAPFSKPNRRVRALRNWEEKIEAIVAEAPSWNIGIVCGVPAWIQMMIERIVDHYGLNSIFDVWPNLKIYVHGGVNFEPYMLKFNEIFKQQVIYLDSYLTSEGFFAYQPLNSDGLELIVNNGVFFEFIPFNIENFDEEGELRSYKNAVSLKDAVAGIDYGIVVSTNAGTWRYLLGDTIKFTDKERNKIKITGRTKHFLSLCGEHLSVDNMTEALTKVCIEFNIDVREFVVIGGDVEGGFKHEWFFSSDKLVDLAAMKLRLDAALKTFNADYALERQYALKDIELNMIPTTYFYEFMKIKGKYGAQHKFPRVMKGQYAEDWKCFLLDKLEVKTFA</sequence>
<evidence type="ECO:0000259" key="1">
    <source>
        <dbReference type="Pfam" id="PF23571"/>
    </source>
</evidence>
<dbReference type="Pfam" id="PF23572">
    <property type="entry name" value="GH3_C"/>
    <property type="match status" value="1"/>
</dbReference>
<gene>
    <name evidence="3" type="ORF">DNU06_14105</name>
</gene>
<dbReference type="GO" id="GO:0016881">
    <property type="term" value="F:acid-amino acid ligase activity"/>
    <property type="evidence" value="ECO:0007669"/>
    <property type="project" value="TreeGrafter"/>
</dbReference>
<dbReference type="EMBL" id="QKSB01000010">
    <property type="protein sequence ID" value="PZE16258.1"/>
    <property type="molecule type" value="Genomic_DNA"/>
</dbReference>
<dbReference type="Proteomes" id="UP000249248">
    <property type="component" value="Unassembled WGS sequence"/>
</dbReference>
<evidence type="ECO:0000259" key="2">
    <source>
        <dbReference type="Pfam" id="PF23572"/>
    </source>
</evidence>
<accession>A0A2W1NNS5</accession>
<dbReference type="InterPro" id="IPR055378">
    <property type="entry name" value="GH3_C"/>
</dbReference>
<feature type="domain" description="GH3 C-terminal" evidence="2">
    <location>
        <begin position="389"/>
        <end position="493"/>
    </location>
</feature>
<dbReference type="AlphaFoldDB" id="A0A2W1NNS5"/>